<dbReference type="Gramene" id="KOM42549">
    <property type="protein sequence ID" value="KOM42549"/>
    <property type="gene ID" value="LR48_Vigan05g015300"/>
</dbReference>
<name>A0A0L9UJ21_PHAAN</name>
<proteinExistence type="predicted"/>
<protein>
    <submittedName>
        <fullName evidence="1">Uncharacterized protein</fullName>
    </submittedName>
</protein>
<sequence>MFASQGEETAFLSPVSGYSCMKDFISEVSTVRGARFIGVLVVVKIAKAPSFKVNRDGNGISYNFRFAFQIRVLFLES</sequence>
<dbReference type="EMBL" id="CM003375">
    <property type="protein sequence ID" value="KOM42549.1"/>
    <property type="molecule type" value="Genomic_DNA"/>
</dbReference>
<reference evidence="2" key="1">
    <citation type="journal article" date="2015" name="Proc. Natl. Acad. Sci. U.S.A.">
        <title>Genome sequencing of adzuki bean (Vigna angularis) provides insight into high starch and low fat accumulation and domestication.</title>
        <authorList>
            <person name="Yang K."/>
            <person name="Tian Z."/>
            <person name="Chen C."/>
            <person name="Luo L."/>
            <person name="Zhao B."/>
            <person name="Wang Z."/>
            <person name="Yu L."/>
            <person name="Li Y."/>
            <person name="Sun Y."/>
            <person name="Li W."/>
            <person name="Chen Y."/>
            <person name="Li Y."/>
            <person name="Zhang Y."/>
            <person name="Ai D."/>
            <person name="Zhao J."/>
            <person name="Shang C."/>
            <person name="Ma Y."/>
            <person name="Wu B."/>
            <person name="Wang M."/>
            <person name="Gao L."/>
            <person name="Sun D."/>
            <person name="Zhang P."/>
            <person name="Guo F."/>
            <person name="Wang W."/>
            <person name="Li Y."/>
            <person name="Wang J."/>
            <person name="Varshney R.K."/>
            <person name="Wang J."/>
            <person name="Ling H.Q."/>
            <person name="Wan P."/>
        </authorList>
    </citation>
    <scope>NUCLEOTIDE SEQUENCE</scope>
    <source>
        <strain evidence="2">cv. Jingnong 6</strain>
    </source>
</reference>
<gene>
    <name evidence="1" type="ORF">LR48_Vigan05g015300</name>
</gene>
<accession>A0A0L9UJ21</accession>
<evidence type="ECO:0000313" key="1">
    <source>
        <dbReference type="EMBL" id="KOM42549.1"/>
    </source>
</evidence>
<evidence type="ECO:0000313" key="2">
    <source>
        <dbReference type="Proteomes" id="UP000053144"/>
    </source>
</evidence>
<organism evidence="1 2">
    <name type="scientific">Phaseolus angularis</name>
    <name type="common">Azuki bean</name>
    <name type="synonym">Vigna angularis</name>
    <dbReference type="NCBI Taxonomy" id="3914"/>
    <lineage>
        <taxon>Eukaryota</taxon>
        <taxon>Viridiplantae</taxon>
        <taxon>Streptophyta</taxon>
        <taxon>Embryophyta</taxon>
        <taxon>Tracheophyta</taxon>
        <taxon>Spermatophyta</taxon>
        <taxon>Magnoliopsida</taxon>
        <taxon>eudicotyledons</taxon>
        <taxon>Gunneridae</taxon>
        <taxon>Pentapetalae</taxon>
        <taxon>rosids</taxon>
        <taxon>fabids</taxon>
        <taxon>Fabales</taxon>
        <taxon>Fabaceae</taxon>
        <taxon>Papilionoideae</taxon>
        <taxon>50 kb inversion clade</taxon>
        <taxon>NPAAA clade</taxon>
        <taxon>indigoferoid/millettioid clade</taxon>
        <taxon>Phaseoleae</taxon>
        <taxon>Vigna</taxon>
    </lineage>
</organism>
<dbReference type="Proteomes" id="UP000053144">
    <property type="component" value="Chromosome 5"/>
</dbReference>
<dbReference type="AlphaFoldDB" id="A0A0L9UJ21"/>